<evidence type="ECO:0000313" key="1">
    <source>
        <dbReference type="EMBL" id="GAH06444.1"/>
    </source>
</evidence>
<comment type="caution">
    <text evidence="1">The sequence shown here is derived from an EMBL/GenBank/DDBJ whole genome shotgun (WGS) entry which is preliminary data.</text>
</comment>
<reference evidence="1" key="1">
    <citation type="journal article" date="2014" name="Front. Microbiol.">
        <title>High frequency of phylogenetically diverse reductive dehalogenase-homologous genes in deep subseafloor sedimentary metagenomes.</title>
        <authorList>
            <person name="Kawai M."/>
            <person name="Futagami T."/>
            <person name="Toyoda A."/>
            <person name="Takaki Y."/>
            <person name="Nishi S."/>
            <person name="Hori S."/>
            <person name="Arai W."/>
            <person name="Tsubouchi T."/>
            <person name="Morono Y."/>
            <person name="Uchiyama I."/>
            <person name="Ito T."/>
            <person name="Fujiyama A."/>
            <person name="Inagaki F."/>
            <person name="Takami H."/>
        </authorList>
    </citation>
    <scope>NUCLEOTIDE SEQUENCE</scope>
    <source>
        <strain evidence="1">Expedition CK06-06</strain>
    </source>
</reference>
<gene>
    <name evidence="1" type="ORF">S01H4_59125</name>
</gene>
<dbReference type="EMBL" id="BART01034630">
    <property type="protein sequence ID" value="GAH06444.1"/>
    <property type="molecule type" value="Genomic_DNA"/>
</dbReference>
<feature type="non-terminal residue" evidence="1">
    <location>
        <position position="1"/>
    </location>
</feature>
<protein>
    <submittedName>
        <fullName evidence="1">Uncharacterized protein</fullName>
    </submittedName>
</protein>
<dbReference type="AlphaFoldDB" id="X1DN78"/>
<proteinExistence type="predicted"/>
<name>X1DN78_9ZZZZ</name>
<organism evidence="1">
    <name type="scientific">marine sediment metagenome</name>
    <dbReference type="NCBI Taxonomy" id="412755"/>
    <lineage>
        <taxon>unclassified sequences</taxon>
        <taxon>metagenomes</taxon>
        <taxon>ecological metagenomes</taxon>
    </lineage>
</organism>
<sequence>DIDTLPEGTLLEVKFNAIKANLYQLELVGNVPCWRWLGRSQGLPDFDSE</sequence>
<accession>X1DN78</accession>